<evidence type="ECO:0000256" key="1">
    <source>
        <dbReference type="ARBA" id="ARBA00022679"/>
    </source>
</evidence>
<name>A0A4S4MNY2_9APHY</name>
<dbReference type="GO" id="GO:0008270">
    <property type="term" value="F:zinc ion binding"/>
    <property type="evidence" value="ECO:0007669"/>
    <property type="project" value="TreeGrafter"/>
</dbReference>
<accession>A0A4S4MNY2</accession>
<dbReference type="EMBL" id="SGPM01000229">
    <property type="protein sequence ID" value="THH27734.1"/>
    <property type="molecule type" value="Genomic_DNA"/>
</dbReference>
<sequence length="163" mass="18045">MAVSAARGRSRLHDYGVSLLLVSLFLSVPWHAYAASTIGPRQFQDLSSDAISALVVHPDPVQNIDPNNPNSHLAKILIPRPPDTANNTLVKDYIVSTMKKLKWHVEEDTFTDMTPYGVKRFTNVIATKDPTALRRVIVAAHFDSKFFANPPGSQVRSFPPVIL</sequence>
<dbReference type="OrthoDB" id="3907302at2759"/>
<evidence type="ECO:0008006" key="6">
    <source>
        <dbReference type="Google" id="ProtNLM"/>
    </source>
</evidence>
<comment type="caution">
    <text evidence="4">The sequence shown here is derived from an EMBL/GenBank/DDBJ whole genome shotgun (WGS) entry which is preliminary data.</text>
</comment>
<keyword evidence="3" id="KW-0732">Signal</keyword>
<reference evidence="4 5" key="1">
    <citation type="submission" date="2019-02" db="EMBL/GenBank/DDBJ databases">
        <title>Genome sequencing of the rare red list fungi Antrodiella citrinella (Flaviporus citrinellus).</title>
        <authorList>
            <person name="Buettner E."/>
            <person name="Kellner H."/>
        </authorList>
    </citation>
    <scope>NUCLEOTIDE SEQUENCE [LARGE SCALE GENOMIC DNA]</scope>
    <source>
        <strain evidence="4 5">DSM 108506</strain>
    </source>
</reference>
<keyword evidence="2" id="KW-0012">Acyltransferase</keyword>
<proteinExistence type="predicted"/>
<keyword evidence="1" id="KW-0808">Transferase</keyword>
<dbReference type="Gene3D" id="3.40.630.10">
    <property type="entry name" value="Zn peptidases"/>
    <property type="match status" value="1"/>
</dbReference>
<feature type="chain" id="PRO_5020894245" description="Peptide hydrolase" evidence="3">
    <location>
        <begin position="35"/>
        <end position="163"/>
    </location>
</feature>
<gene>
    <name evidence="4" type="ORF">EUX98_g6461</name>
</gene>
<keyword evidence="5" id="KW-1185">Reference proteome</keyword>
<dbReference type="AlphaFoldDB" id="A0A4S4MNY2"/>
<organism evidence="4 5">
    <name type="scientific">Antrodiella citrinella</name>
    <dbReference type="NCBI Taxonomy" id="2447956"/>
    <lineage>
        <taxon>Eukaryota</taxon>
        <taxon>Fungi</taxon>
        <taxon>Dikarya</taxon>
        <taxon>Basidiomycota</taxon>
        <taxon>Agaricomycotina</taxon>
        <taxon>Agaricomycetes</taxon>
        <taxon>Polyporales</taxon>
        <taxon>Steccherinaceae</taxon>
        <taxon>Antrodiella</taxon>
    </lineage>
</organism>
<feature type="signal peptide" evidence="3">
    <location>
        <begin position="1"/>
        <end position="34"/>
    </location>
</feature>
<evidence type="ECO:0000313" key="4">
    <source>
        <dbReference type="EMBL" id="THH27734.1"/>
    </source>
</evidence>
<dbReference type="SUPFAM" id="SSF53187">
    <property type="entry name" value="Zn-dependent exopeptidases"/>
    <property type="match status" value="1"/>
</dbReference>
<dbReference type="InterPro" id="IPR040234">
    <property type="entry name" value="QC/QCL"/>
</dbReference>
<dbReference type="PANTHER" id="PTHR12283:SF6">
    <property type="entry name" value="GLUTAMINYL-PEPTIDE CYCLOTRANSFERASE-RELATED"/>
    <property type="match status" value="1"/>
</dbReference>
<evidence type="ECO:0000256" key="3">
    <source>
        <dbReference type="SAM" id="SignalP"/>
    </source>
</evidence>
<dbReference type="GO" id="GO:0016603">
    <property type="term" value="F:glutaminyl-peptide cyclotransferase activity"/>
    <property type="evidence" value="ECO:0007669"/>
    <property type="project" value="TreeGrafter"/>
</dbReference>
<dbReference type="Proteomes" id="UP000308730">
    <property type="component" value="Unassembled WGS sequence"/>
</dbReference>
<evidence type="ECO:0000313" key="5">
    <source>
        <dbReference type="Proteomes" id="UP000308730"/>
    </source>
</evidence>
<protein>
    <recommendedName>
        <fullName evidence="6">Peptide hydrolase</fullName>
    </recommendedName>
</protein>
<evidence type="ECO:0000256" key="2">
    <source>
        <dbReference type="ARBA" id="ARBA00023315"/>
    </source>
</evidence>
<dbReference type="PANTHER" id="PTHR12283">
    <property type="entry name" value="GLUTAMINYL-PEPTIDE CYCLOTRANSFERASE"/>
    <property type="match status" value="1"/>
</dbReference>